<dbReference type="PANTHER" id="PTHR33481">
    <property type="entry name" value="REVERSE TRANSCRIPTASE"/>
    <property type="match status" value="1"/>
</dbReference>
<dbReference type="InterPro" id="IPR043502">
    <property type="entry name" value="DNA/RNA_pol_sf"/>
</dbReference>
<gene>
    <name evidence="2" type="ORF">O181_096361</name>
</gene>
<evidence type="ECO:0000259" key="1">
    <source>
        <dbReference type="PROSITE" id="PS50878"/>
    </source>
</evidence>
<dbReference type="PANTHER" id="PTHR33481:SF1">
    <property type="entry name" value="ENDONUCLEASE_EXONUCLEASE_PHOSPHATASE DOMAIN-CONTAINING PROTEIN-RELATED"/>
    <property type="match status" value="1"/>
</dbReference>
<organism evidence="2 3">
    <name type="scientific">Austropuccinia psidii MF-1</name>
    <dbReference type="NCBI Taxonomy" id="1389203"/>
    <lineage>
        <taxon>Eukaryota</taxon>
        <taxon>Fungi</taxon>
        <taxon>Dikarya</taxon>
        <taxon>Basidiomycota</taxon>
        <taxon>Pucciniomycotina</taxon>
        <taxon>Pucciniomycetes</taxon>
        <taxon>Pucciniales</taxon>
        <taxon>Sphaerophragmiaceae</taxon>
        <taxon>Austropuccinia</taxon>
    </lineage>
</organism>
<dbReference type="PROSITE" id="PS50878">
    <property type="entry name" value="RT_POL"/>
    <property type="match status" value="1"/>
</dbReference>
<dbReference type="OrthoDB" id="3261222at2759"/>
<dbReference type="Pfam" id="PF00078">
    <property type="entry name" value="RVT_1"/>
    <property type="match status" value="1"/>
</dbReference>
<evidence type="ECO:0000313" key="2">
    <source>
        <dbReference type="EMBL" id="MBW0556646.1"/>
    </source>
</evidence>
<proteinExistence type="predicted"/>
<feature type="domain" description="Reverse transcriptase" evidence="1">
    <location>
        <begin position="1"/>
        <end position="207"/>
    </location>
</feature>
<dbReference type="InterPro" id="IPR000477">
    <property type="entry name" value="RT_dom"/>
</dbReference>
<name>A0A9Q3J6X1_9BASI</name>
<dbReference type="EMBL" id="AVOT02064186">
    <property type="protein sequence ID" value="MBW0556646.1"/>
    <property type="molecule type" value="Genomic_DNA"/>
</dbReference>
<comment type="caution">
    <text evidence="2">The sequence shown here is derived from an EMBL/GenBank/DDBJ whole genome shotgun (WGS) entry which is preliminary data.</text>
</comment>
<protein>
    <recommendedName>
        <fullName evidence="1">Reverse transcriptase domain-containing protein</fullName>
    </recommendedName>
</protein>
<keyword evidence="3" id="KW-1185">Reference proteome</keyword>
<dbReference type="SUPFAM" id="SSF56672">
    <property type="entry name" value="DNA/RNA polymerases"/>
    <property type="match status" value="1"/>
</dbReference>
<reference evidence="2" key="1">
    <citation type="submission" date="2021-03" db="EMBL/GenBank/DDBJ databases">
        <title>Draft genome sequence of rust myrtle Austropuccinia psidii MF-1, a brazilian biotype.</title>
        <authorList>
            <person name="Quecine M.C."/>
            <person name="Pachon D.M.R."/>
            <person name="Bonatelli M.L."/>
            <person name="Correr F.H."/>
            <person name="Franceschini L.M."/>
            <person name="Leite T.F."/>
            <person name="Margarido G.R.A."/>
            <person name="Almeida C.A."/>
            <person name="Ferrarezi J.A."/>
            <person name="Labate C.A."/>
        </authorList>
    </citation>
    <scope>NUCLEOTIDE SEQUENCE</scope>
    <source>
        <strain evidence="2">MF-1</strain>
    </source>
</reference>
<evidence type="ECO:0000313" key="3">
    <source>
        <dbReference type="Proteomes" id="UP000765509"/>
    </source>
</evidence>
<dbReference type="AlphaFoldDB" id="A0A9Q3J6X1"/>
<sequence>MGGRPGRSIYDAFVILTSWIKAQWRKGKIVLGLFLDVSSAYPSVVSDCLVQILTEKVCPPYLISVIKSFLNNRSTIMKLDSYLSDPIAIERGLPQGSPLSVTLYLLYNSALLVDNLLTLDDQEISLGFVDDVAHLVSDSSYDESLKKLQERGNLLLEWGLKHGAVFDKKKAKVIVFLHKKIATQGSFLFGDQELKFDKDLKWLGLILDQKLAFKKQIARTKAIFLSSYSQLARIIKVTYGINNQEAKQLVSAVIQSRALYGSLVWFTKRNEKSISSFLETAHNKCVRLTTGFLKQTPIAFLKHDGVLKSLLNAHTRLSHNYIY</sequence>
<accession>A0A9Q3J6X1</accession>
<dbReference type="Proteomes" id="UP000765509">
    <property type="component" value="Unassembled WGS sequence"/>
</dbReference>